<dbReference type="InterPro" id="IPR006558">
    <property type="entry name" value="LamG-like"/>
</dbReference>
<keyword evidence="2" id="KW-1015">Disulfide bond</keyword>
<dbReference type="SMART" id="SM00560">
    <property type="entry name" value="LamGL"/>
    <property type="match status" value="1"/>
</dbReference>
<dbReference type="GO" id="GO:0004553">
    <property type="term" value="F:hydrolase activity, hydrolyzing O-glycosyl compounds"/>
    <property type="evidence" value="ECO:0007669"/>
    <property type="project" value="UniProtKB-ARBA"/>
</dbReference>
<name>A0A6V6YLW2_9FLAO</name>
<dbReference type="SUPFAM" id="SSF49265">
    <property type="entry name" value="Fibronectin type III"/>
    <property type="match status" value="1"/>
</dbReference>
<evidence type="ECO:0000313" key="6">
    <source>
        <dbReference type="Proteomes" id="UP000530060"/>
    </source>
</evidence>
<protein>
    <recommendedName>
        <fullName evidence="4">LamG-like jellyroll fold domain-containing protein</fullName>
    </recommendedName>
</protein>
<reference evidence="5 6" key="1">
    <citation type="submission" date="2020-06" db="EMBL/GenBank/DDBJ databases">
        <authorList>
            <person name="Criscuolo A."/>
        </authorList>
    </citation>
    <scope>NUCLEOTIDE SEQUENCE [LARGE SCALE GENOMIC DNA]</scope>
    <source>
        <strain evidence="6">CIP 111411</strain>
    </source>
</reference>
<evidence type="ECO:0000256" key="2">
    <source>
        <dbReference type="ARBA" id="ARBA00023157"/>
    </source>
</evidence>
<dbReference type="Proteomes" id="UP000530060">
    <property type="component" value="Unassembled WGS sequence"/>
</dbReference>
<sequence>MKKIYTIVALFLVFAYSSGQSASNYTFTAVQGNYIPLTGVAGVTDTSIGATADEGISNAITIPFTFTFAGTAYTSIKVSPNGWIYLGSGTPAESNDNTQPNAETRKPILFPLWDNLKCNVAPRYVTTGIAPHRRFKVEWIQQSWDNGAAGDVISFQVWLFETTNVVEFLYNQGAVAANNASSGASIGIYDAGSKYLTLNNSSGTPLAQSDVFTSNINTKPATGQIYRFSPPLAAGLEANKYCFSASSRTYDNLLSTTDVPNLAASSDDALSSTVALPFTFNFAGVFYSNIRVSSNGWITFASPNPTASQNYTNNVSNANIIKPALFALWDDIELTVIPKYVTSGTAPNRIFKIEFSKQKWDYAGPTDAISFQIWMYEKSNTIEYIYKQGSGALRNPSATIGIYDANGKYLLLRDVTASPITTSSSFIFSLNAKPATGQVYKFTPPPLISYPGNAFIATGNVGVTQTGATGGTYSATPPGLSFVSTATGEVNLTSSLGGTYTITYTVAGCASATTEMTIFPLLPQPVGTVGEASCASGNDGSITITNMNNSVRFVAADNDYIDLGSQMLSGRGAFTMGGWIKFKASDITGRMSLFGQNDALEFGFASSSTLEFSSVATGAVTASFTPATLGNEAWHHVAVTGDGTLIRIYIDGVSVPVTGGVVNTTNYGSSTFTTKIGSRVFSNTNGETFTGSILKAAFYSTALSASRIQSLAFGPTVYSGFEEGIIAGYNFYDGSGITLTSIPAGFNGTFVNTPEWVDPYTYAWQRLGNNTVIATTKNITGLTPGDYRVTVALTGVSSPNAKVFTVGSATNVVATDGTDAACNTTITANWGAVAGTTSYVLDVATDAAFTSFVSGYNGLNVGTVTTYSVTNVPPGPIYYRVRRNTSCGVSANSNVIQYQTLQVKTPVATAAAILSCNSFTANWDPVVGANAYYLDVATDSGFTAMVTGYNGLNVGSVTSYAVTGLTSGTTYYYRLRSANASCGMMTTSSNTTSILINIGPTAPIVGAITQATCAKPLGSVALSGLPAGDWTLQFSTGQTYSGSGTSATISDLAPNNTYNIAVKTDACFSAYSSNIVINPLVITTATWNGSWTPGPPTINDYVVFASTYSSTGDLSGCTCTVNSGVAVTVNSGHTFTITNAVTTTGGTLTFENNASLVQTNDISNTGNIIYKRISQPMKNFDFTLWSSPVPTQVLKVFSPNTLADKYLSYNSTLNKWKTEVPTSTMTVGKGYGIRTPKERLWPNGENVVFPYSQQVQFTGVPNNGNIFGEQITAVSSTHNFLIGNPYPSALDADLFLLANNTILQGTLYFWTHNTAIAPIGNKFVYTANDYASYNATGGVSAISDPLHNNNPSLDLGKKPTGKIAAGQSFFATAKAQGTITFTNDMRVAGNNNQFFKPGKAAGLEKNRLWLDLSNAGGAYKQTLVGYIEGATNTYEDQFDGISFDGNVYVDFYSINDDNNLVIQGRALPFDNRDSVPLGYKTTIAGNFTIGINQADGVLENQAIYLEDKLIQTIHDLRIADYTFSTEIGTFNDRFVLRYTNSNLGTGDFELNKNGLNVAVKNKAIAISSVDDTINAVFVYDISGKLIYKKDKINSNQFSITQLNSAEQVLLVKIVLENDHIETRKIIFR</sequence>
<dbReference type="Pfam" id="PF13385">
    <property type="entry name" value="Laminin_G_3"/>
    <property type="match status" value="1"/>
</dbReference>
<feature type="chain" id="PRO_5028113203" description="LamG-like jellyroll fold domain-containing protein" evidence="3">
    <location>
        <begin position="23"/>
        <end position="1628"/>
    </location>
</feature>
<evidence type="ECO:0000256" key="3">
    <source>
        <dbReference type="SAM" id="SignalP"/>
    </source>
</evidence>
<keyword evidence="6" id="KW-1185">Reference proteome</keyword>
<dbReference type="GO" id="GO:0005975">
    <property type="term" value="P:carbohydrate metabolic process"/>
    <property type="evidence" value="ECO:0007669"/>
    <property type="project" value="UniProtKB-ARBA"/>
</dbReference>
<gene>
    <name evidence="5" type="ORF">FLAT13_00025</name>
</gene>
<dbReference type="Gene3D" id="2.60.120.200">
    <property type="match status" value="1"/>
</dbReference>
<dbReference type="InterPro" id="IPR013783">
    <property type="entry name" value="Ig-like_fold"/>
</dbReference>
<dbReference type="RefSeq" id="WP_180907467.1">
    <property type="nucleotide sequence ID" value="NZ_CAIJDP010000042.1"/>
</dbReference>
<dbReference type="SUPFAM" id="SSF49899">
    <property type="entry name" value="Concanavalin A-like lectins/glucanases"/>
    <property type="match status" value="1"/>
</dbReference>
<dbReference type="NCBIfam" id="NF033708">
    <property type="entry name" value="T9SS_Cterm_ChiA"/>
    <property type="match status" value="1"/>
</dbReference>
<feature type="domain" description="LamG-like jellyroll fold" evidence="4">
    <location>
        <begin position="572"/>
        <end position="706"/>
    </location>
</feature>
<dbReference type="Gene3D" id="2.60.40.10">
    <property type="entry name" value="Immunoglobulins"/>
    <property type="match status" value="2"/>
</dbReference>
<keyword evidence="1 3" id="KW-0732">Signal</keyword>
<dbReference type="InterPro" id="IPR013320">
    <property type="entry name" value="ConA-like_dom_sf"/>
</dbReference>
<dbReference type="EMBL" id="CAIJDP010000042">
    <property type="protein sequence ID" value="CAD0000441.1"/>
    <property type="molecule type" value="Genomic_DNA"/>
</dbReference>
<dbReference type="InterPro" id="IPR036116">
    <property type="entry name" value="FN3_sf"/>
</dbReference>
<evidence type="ECO:0000256" key="1">
    <source>
        <dbReference type="ARBA" id="ARBA00022729"/>
    </source>
</evidence>
<comment type="caution">
    <text evidence="5">The sequence shown here is derived from an EMBL/GenBank/DDBJ whole genome shotgun (WGS) entry which is preliminary data.</text>
</comment>
<accession>A0A6V6YLW2</accession>
<proteinExistence type="predicted"/>
<feature type="signal peptide" evidence="3">
    <location>
        <begin position="1"/>
        <end position="22"/>
    </location>
</feature>
<evidence type="ECO:0000313" key="5">
    <source>
        <dbReference type="EMBL" id="CAD0000441.1"/>
    </source>
</evidence>
<organism evidence="5 6">
    <name type="scientific">Flavobacterium salmonis</name>
    <dbReference type="NCBI Taxonomy" id="2654844"/>
    <lineage>
        <taxon>Bacteria</taxon>
        <taxon>Pseudomonadati</taxon>
        <taxon>Bacteroidota</taxon>
        <taxon>Flavobacteriia</taxon>
        <taxon>Flavobacteriales</taxon>
        <taxon>Flavobacteriaceae</taxon>
        <taxon>Flavobacterium</taxon>
    </lineage>
</organism>
<evidence type="ECO:0000259" key="4">
    <source>
        <dbReference type="SMART" id="SM00560"/>
    </source>
</evidence>